<proteinExistence type="predicted"/>
<keyword evidence="2" id="KW-0732">Signal</keyword>
<feature type="compositionally biased region" description="Basic and acidic residues" evidence="1">
    <location>
        <begin position="31"/>
        <end position="41"/>
    </location>
</feature>
<dbReference type="AlphaFoldDB" id="A0A8K0V096"/>
<gene>
    <name evidence="3" type="ORF">BXZ70DRAFT_914197</name>
</gene>
<organism evidence="3 4">
    <name type="scientific">Cristinia sonorae</name>
    <dbReference type="NCBI Taxonomy" id="1940300"/>
    <lineage>
        <taxon>Eukaryota</taxon>
        <taxon>Fungi</taxon>
        <taxon>Dikarya</taxon>
        <taxon>Basidiomycota</taxon>
        <taxon>Agaricomycotina</taxon>
        <taxon>Agaricomycetes</taxon>
        <taxon>Agaricomycetidae</taxon>
        <taxon>Agaricales</taxon>
        <taxon>Pleurotineae</taxon>
        <taxon>Stephanosporaceae</taxon>
        <taxon>Cristinia</taxon>
    </lineage>
</organism>
<evidence type="ECO:0000256" key="2">
    <source>
        <dbReference type="SAM" id="SignalP"/>
    </source>
</evidence>
<evidence type="ECO:0000313" key="4">
    <source>
        <dbReference type="Proteomes" id="UP000813824"/>
    </source>
</evidence>
<accession>A0A8K0V096</accession>
<evidence type="ECO:0000313" key="3">
    <source>
        <dbReference type="EMBL" id="KAH8108098.1"/>
    </source>
</evidence>
<keyword evidence="4" id="KW-1185">Reference proteome</keyword>
<feature type="compositionally biased region" description="Basic and acidic residues" evidence="1">
    <location>
        <begin position="58"/>
        <end position="69"/>
    </location>
</feature>
<protein>
    <submittedName>
        <fullName evidence="3">Uncharacterized protein</fullName>
    </submittedName>
</protein>
<comment type="caution">
    <text evidence="3">The sequence shown here is derived from an EMBL/GenBank/DDBJ whole genome shotgun (WGS) entry which is preliminary data.</text>
</comment>
<feature type="region of interest" description="Disordered" evidence="1">
    <location>
        <begin position="31"/>
        <end position="69"/>
    </location>
</feature>
<feature type="signal peptide" evidence="2">
    <location>
        <begin position="1"/>
        <end position="22"/>
    </location>
</feature>
<dbReference type="Proteomes" id="UP000813824">
    <property type="component" value="Unassembled WGS sequence"/>
</dbReference>
<feature type="chain" id="PRO_5035457171" evidence="2">
    <location>
        <begin position="23"/>
        <end position="118"/>
    </location>
</feature>
<evidence type="ECO:0000256" key="1">
    <source>
        <dbReference type="SAM" id="MobiDB-lite"/>
    </source>
</evidence>
<dbReference type="EMBL" id="JAEVFJ010000001">
    <property type="protein sequence ID" value="KAH8108098.1"/>
    <property type="molecule type" value="Genomic_DNA"/>
</dbReference>
<name>A0A8K0V096_9AGAR</name>
<sequence length="118" mass="13408">MGGAGGARIQWLALTGIVVGLGTHVWNQVHSDKTGGHDDVRGWNGRRASQSGPYFANPEREDERLDSTRHSPNSKVWYYIVGRQFTYLQLYHPHHFSILTVLLSGFQAFHFPCHTRTF</sequence>
<reference evidence="3" key="1">
    <citation type="journal article" date="2021" name="New Phytol.">
        <title>Evolutionary innovations through gain and loss of genes in the ectomycorrhizal Boletales.</title>
        <authorList>
            <person name="Wu G."/>
            <person name="Miyauchi S."/>
            <person name="Morin E."/>
            <person name="Kuo A."/>
            <person name="Drula E."/>
            <person name="Varga T."/>
            <person name="Kohler A."/>
            <person name="Feng B."/>
            <person name="Cao Y."/>
            <person name="Lipzen A."/>
            <person name="Daum C."/>
            <person name="Hundley H."/>
            <person name="Pangilinan J."/>
            <person name="Johnson J."/>
            <person name="Barry K."/>
            <person name="LaButti K."/>
            <person name="Ng V."/>
            <person name="Ahrendt S."/>
            <person name="Min B."/>
            <person name="Choi I.G."/>
            <person name="Park H."/>
            <person name="Plett J.M."/>
            <person name="Magnuson J."/>
            <person name="Spatafora J.W."/>
            <person name="Nagy L.G."/>
            <person name="Henrissat B."/>
            <person name="Grigoriev I.V."/>
            <person name="Yang Z.L."/>
            <person name="Xu J."/>
            <person name="Martin F.M."/>
        </authorList>
    </citation>
    <scope>NUCLEOTIDE SEQUENCE</scope>
    <source>
        <strain evidence="3">KKN 215</strain>
    </source>
</reference>